<dbReference type="STRING" id="1754190.A0A1Y2FE26"/>
<dbReference type="Pfam" id="PF03178">
    <property type="entry name" value="CPSF_A"/>
    <property type="match status" value="1"/>
</dbReference>
<evidence type="ECO:0000313" key="4">
    <source>
        <dbReference type="Proteomes" id="UP000193920"/>
    </source>
</evidence>
<organism evidence="3 4">
    <name type="scientific">Neocallimastix californiae</name>
    <dbReference type="NCBI Taxonomy" id="1754190"/>
    <lineage>
        <taxon>Eukaryota</taxon>
        <taxon>Fungi</taxon>
        <taxon>Fungi incertae sedis</taxon>
        <taxon>Chytridiomycota</taxon>
        <taxon>Chytridiomycota incertae sedis</taxon>
        <taxon>Neocallimastigomycetes</taxon>
        <taxon>Neocallimastigales</taxon>
        <taxon>Neocallimastigaceae</taxon>
        <taxon>Neocallimastix</taxon>
    </lineage>
</organism>
<dbReference type="GO" id="GO:0003676">
    <property type="term" value="F:nucleic acid binding"/>
    <property type="evidence" value="ECO:0007669"/>
    <property type="project" value="InterPro"/>
</dbReference>
<name>A0A1Y2FE26_9FUNG</name>
<comment type="caution">
    <text evidence="3">The sequence shown here is derived from an EMBL/GenBank/DDBJ whole genome shotgun (WGS) entry which is preliminary data.</text>
</comment>
<sequence>MVDYDTVVGGDKFGNFFVDRLPASTSEEVDEDSTVTHFLCEYHVGESLISINRTTLIAGGKEILCYTTILGGIGVFILFINHEDVDLFQNLEMHLIENASLLCGRDHLAYSSYYIPVKNVIDGNLYEQYNLLPYERKTMIAEELNKTVSEVSKKIEDMSVRVAF</sequence>
<feature type="domain" description="RSE1/DDB1/CPSF1 C-terminal" evidence="2">
    <location>
        <begin position="1"/>
        <end position="129"/>
    </location>
</feature>
<dbReference type="Gene3D" id="2.130.10.10">
    <property type="entry name" value="YVTN repeat-like/Quinoprotein amine dehydrogenase"/>
    <property type="match status" value="1"/>
</dbReference>
<dbReference type="PANTHER" id="PTHR10644">
    <property type="entry name" value="DNA REPAIR/RNA PROCESSING CPSF FAMILY"/>
    <property type="match status" value="1"/>
</dbReference>
<gene>
    <name evidence="3" type="ORF">LY90DRAFT_620602</name>
</gene>
<keyword evidence="1" id="KW-1133">Transmembrane helix</keyword>
<dbReference type="AlphaFoldDB" id="A0A1Y2FE26"/>
<keyword evidence="4" id="KW-1185">Reference proteome</keyword>
<protein>
    <recommendedName>
        <fullName evidence="2">RSE1/DDB1/CPSF1 C-terminal domain-containing protein</fullName>
    </recommendedName>
</protein>
<dbReference type="OrthoDB" id="436637at2759"/>
<dbReference type="InterPro" id="IPR004871">
    <property type="entry name" value="RSE1/DDB1/CPSF1_C"/>
</dbReference>
<keyword evidence="1" id="KW-0472">Membrane</keyword>
<dbReference type="InterPro" id="IPR050358">
    <property type="entry name" value="RSE1/DDB1/CFT1"/>
</dbReference>
<dbReference type="InterPro" id="IPR015943">
    <property type="entry name" value="WD40/YVTN_repeat-like_dom_sf"/>
</dbReference>
<dbReference type="GO" id="GO:0005634">
    <property type="term" value="C:nucleus"/>
    <property type="evidence" value="ECO:0007669"/>
    <property type="project" value="InterPro"/>
</dbReference>
<evidence type="ECO:0000259" key="2">
    <source>
        <dbReference type="Pfam" id="PF03178"/>
    </source>
</evidence>
<dbReference type="Proteomes" id="UP000193920">
    <property type="component" value="Unassembled WGS sequence"/>
</dbReference>
<accession>A0A1Y2FE26</accession>
<proteinExistence type="predicted"/>
<evidence type="ECO:0000313" key="3">
    <source>
        <dbReference type="EMBL" id="ORY81095.1"/>
    </source>
</evidence>
<keyword evidence="1" id="KW-0812">Transmembrane</keyword>
<evidence type="ECO:0000256" key="1">
    <source>
        <dbReference type="SAM" id="Phobius"/>
    </source>
</evidence>
<feature type="transmembrane region" description="Helical" evidence="1">
    <location>
        <begin position="63"/>
        <end position="80"/>
    </location>
</feature>
<reference evidence="3 4" key="1">
    <citation type="submission" date="2016-08" db="EMBL/GenBank/DDBJ databases">
        <title>A Parts List for Fungal Cellulosomes Revealed by Comparative Genomics.</title>
        <authorList>
            <consortium name="DOE Joint Genome Institute"/>
            <person name="Haitjema C.H."/>
            <person name="Gilmore S.P."/>
            <person name="Henske J.K."/>
            <person name="Solomon K.V."/>
            <person name="De Groot R."/>
            <person name="Kuo A."/>
            <person name="Mondo S.J."/>
            <person name="Salamov A.A."/>
            <person name="Labutti K."/>
            <person name="Zhao Z."/>
            <person name="Chiniquy J."/>
            <person name="Barry K."/>
            <person name="Brewer H.M."/>
            <person name="Purvine S.O."/>
            <person name="Wright A.T."/>
            <person name="Boxma B."/>
            <person name="Van Alen T."/>
            <person name="Hackstein J.H."/>
            <person name="Baker S.E."/>
            <person name="Grigoriev I.V."/>
            <person name="O'Malley M.A."/>
        </authorList>
    </citation>
    <scope>NUCLEOTIDE SEQUENCE [LARGE SCALE GENOMIC DNA]</scope>
    <source>
        <strain evidence="3 4">G1</strain>
    </source>
</reference>
<dbReference type="EMBL" id="MCOG01000011">
    <property type="protein sequence ID" value="ORY81095.1"/>
    <property type="molecule type" value="Genomic_DNA"/>
</dbReference>